<evidence type="ECO:0000313" key="3">
    <source>
        <dbReference type="Proteomes" id="UP000626092"/>
    </source>
</evidence>
<accession>A0A834L9G3</accession>
<dbReference type="AlphaFoldDB" id="A0A834L9G3"/>
<sequence length="93" mass="10136">MKWLTCERWSCYFDPNSPLCISPHTCKAVLSLQDDVFEAKMEALDPEFGSYKPAKEEDDAAGDSDENSDDRSDAATDASDGANSGDGDHPETN</sequence>
<feature type="compositionally biased region" description="Low complexity" evidence="1">
    <location>
        <begin position="75"/>
        <end position="85"/>
    </location>
</feature>
<dbReference type="Proteomes" id="UP000626092">
    <property type="component" value="Unassembled WGS sequence"/>
</dbReference>
<protein>
    <submittedName>
        <fullName evidence="2">Uncharacterized protein</fullName>
    </submittedName>
</protein>
<proteinExistence type="predicted"/>
<dbReference type="EMBL" id="WJXA01000010">
    <property type="protein sequence ID" value="KAF7129163.1"/>
    <property type="molecule type" value="Genomic_DNA"/>
</dbReference>
<evidence type="ECO:0000256" key="1">
    <source>
        <dbReference type="SAM" id="MobiDB-lite"/>
    </source>
</evidence>
<organism evidence="2 3">
    <name type="scientific">Rhododendron simsii</name>
    <name type="common">Sims's rhododendron</name>
    <dbReference type="NCBI Taxonomy" id="118357"/>
    <lineage>
        <taxon>Eukaryota</taxon>
        <taxon>Viridiplantae</taxon>
        <taxon>Streptophyta</taxon>
        <taxon>Embryophyta</taxon>
        <taxon>Tracheophyta</taxon>
        <taxon>Spermatophyta</taxon>
        <taxon>Magnoliopsida</taxon>
        <taxon>eudicotyledons</taxon>
        <taxon>Gunneridae</taxon>
        <taxon>Pentapetalae</taxon>
        <taxon>asterids</taxon>
        <taxon>Ericales</taxon>
        <taxon>Ericaceae</taxon>
        <taxon>Ericoideae</taxon>
        <taxon>Rhodoreae</taxon>
        <taxon>Rhododendron</taxon>
    </lineage>
</organism>
<keyword evidence="3" id="KW-1185">Reference proteome</keyword>
<feature type="region of interest" description="Disordered" evidence="1">
    <location>
        <begin position="44"/>
        <end position="93"/>
    </location>
</feature>
<name>A0A834L9G3_RHOSS</name>
<feature type="compositionally biased region" description="Acidic residues" evidence="1">
    <location>
        <begin position="56"/>
        <end position="68"/>
    </location>
</feature>
<evidence type="ECO:0000313" key="2">
    <source>
        <dbReference type="EMBL" id="KAF7129163.1"/>
    </source>
</evidence>
<dbReference type="OrthoDB" id="10414271at2759"/>
<reference evidence="2" key="1">
    <citation type="submission" date="2019-11" db="EMBL/GenBank/DDBJ databases">
        <authorList>
            <person name="Liu Y."/>
            <person name="Hou J."/>
            <person name="Li T.-Q."/>
            <person name="Guan C.-H."/>
            <person name="Wu X."/>
            <person name="Wu H.-Z."/>
            <person name="Ling F."/>
            <person name="Zhang R."/>
            <person name="Shi X.-G."/>
            <person name="Ren J.-P."/>
            <person name="Chen E.-F."/>
            <person name="Sun J.-M."/>
        </authorList>
    </citation>
    <scope>NUCLEOTIDE SEQUENCE</scope>
    <source>
        <strain evidence="2">Adult_tree_wgs_1</strain>
        <tissue evidence="2">Leaves</tissue>
    </source>
</reference>
<comment type="caution">
    <text evidence="2">The sequence shown here is derived from an EMBL/GenBank/DDBJ whole genome shotgun (WGS) entry which is preliminary data.</text>
</comment>
<gene>
    <name evidence="2" type="ORF">RHSIM_Rhsim10G0131700</name>
</gene>